<dbReference type="SUPFAM" id="SSF52402">
    <property type="entry name" value="Adenine nucleotide alpha hydrolases-like"/>
    <property type="match status" value="1"/>
</dbReference>
<name>A0A388TJ16_9BACT</name>
<dbReference type="NCBIfam" id="TIGR00552">
    <property type="entry name" value="nadE"/>
    <property type="match status" value="1"/>
</dbReference>
<dbReference type="InterPro" id="IPR014729">
    <property type="entry name" value="Rossmann-like_a/b/a_fold"/>
</dbReference>
<proteinExistence type="inferred from homology"/>
<dbReference type="GO" id="GO:0005524">
    <property type="term" value="F:ATP binding"/>
    <property type="evidence" value="ECO:0007669"/>
    <property type="project" value="UniProtKB-KW"/>
</dbReference>
<dbReference type="GO" id="GO:0003952">
    <property type="term" value="F:NAD+ synthase (glutamine-hydrolyzing) activity"/>
    <property type="evidence" value="ECO:0007669"/>
    <property type="project" value="InterPro"/>
</dbReference>
<evidence type="ECO:0000256" key="4">
    <source>
        <dbReference type="ARBA" id="ARBA00022840"/>
    </source>
</evidence>
<keyword evidence="10" id="KW-1185">Reference proteome</keyword>
<comment type="catalytic activity">
    <reaction evidence="7">
        <text>deamido-NAD(+) + NH4(+) + ATP = AMP + diphosphate + NAD(+) + H(+)</text>
        <dbReference type="Rhea" id="RHEA:21188"/>
        <dbReference type="ChEBI" id="CHEBI:15378"/>
        <dbReference type="ChEBI" id="CHEBI:28938"/>
        <dbReference type="ChEBI" id="CHEBI:30616"/>
        <dbReference type="ChEBI" id="CHEBI:33019"/>
        <dbReference type="ChEBI" id="CHEBI:57540"/>
        <dbReference type="ChEBI" id="CHEBI:58437"/>
        <dbReference type="ChEBI" id="CHEBI:456215"/>
        <dbReference type="EC" id="6.3.1.5"/>
    </reaction>
</comment>
<evidence type="ECO:0000256" key="2">
    <source>
        <dbReference type="ARBA" id="ARBA00022598"/>
    </source>
</evidence>
<dbReference type="EC" id="6.3.1.5" evidence="7"/>
<protein>
    <recommendedName>
        <fullName evidence="7">NH(3)-dependent NAD(+) synthetase</fullName>
        <ecNumber evidence="7">6.3.1.5</ecNumber>
    </recommendedName>
</protein>
<dbReference type="EMBL" id="BGZO01000174">
    <property type="protein sequence ID" value="GBR77290.1"/>
    <property type="molecule type" value="Genomic_DNA"/>
</dbReference>
<dbReference type="AlphaFoldDB" id="A0A388TJ16"/>
<feature type="domain" description="NAD/GMP synthase" evidence="8">
    <location>
        <begin position="10"/>
        <end position="133"/>
    </location>
</feature>
<evidence type="ECO:0000256" key="1">
    <source>
        <dbReference type="ARBA" id="ARBA00004790"/>
    </source>
</evidence>
<dbReference type="PANTHER" id="PTHR23090">
    <property type="entry name" value="NH 3 /GLUTAMINE-DEPENDENT NAD + SYNTHETASE"/>
    <property type="match status" value="1"/>
</dbReference>
<keyword evidence="2 6" id="KW-0436">Ligase</keyword>
<accession>A0A388TJ16</accession>
<dbReference type="GO" id="GO:0008795">
    <property type="term" value="F:NAD+ synthase activity"/>
    <property type="evidence" value="ECO:0007669"/>
    <property type="project" value="UniProtKB-EC"/>
</dbReference>
<gene>
    <name evidence="9" type="ORF">NO2_1694</name>
</gene>
<dbReference type="GO" id="GO:0005737">
    <property type="term" value="C:cytoplasm"/>
    <property type="evidence" value="ECO:0007669"/>
    <property type="project" value="InterPro"/>
</dbReference>
<evidence type="ECO:0000313" key="9">
    <source>
        <dbReference type="EMBL" id="GBR77290.1"/>
    </source>
</evidence>
<keyword evidence="9" id="KW-0378">Hydrolase</keyword>
<feature type="non-terminal residue" evidence="9">
    <location>
        <position position="133"/>
    </location>
</feature>
<comment type="similarity">
    <text evidence="6">Belongs to the NAD synthetase family.</text>
</comment>
<dbReference type="GO" id="GO:0004359">
    <property type="term" value="F:glutaminase activity"/>
    <property type="evidence" value="ECO:0007669"/>
    <property type="project" value="InterPro"/>
</dbReference>
<dbReference type="GO" id="GO:0009435">
    <property type="term" value="P:NAD+ biosynthetic process"/>
    <property type="evidence" value="ECO:0007669"/>
    <property type="project" value="UniProtKB-UniPathway"/>
</dbReference>
<dbReference type="Gene3D" id="3.40.50.620">
    <property type="entry name" value="HUPs"/>
    <property type="match status" value="1"/>
</dbReference>
<comment type="caution">
    <text evidence="9">The sequence shown here is derived from an EMBL/GenBank/DDBJ whole genome shotgun (WGS) entry which is preliminary data.</text>
</comment>
<evidence type="ECO:0000313" key="10">
    <source>
        <dbReference type="Proteomes" id="UP000275925"/>
    </source>
</evidence>
<evidence type="ECO:0000259" key="8">
    <source>
        <dbReference type="Pfam" id="PF02540"/>
    </source>
</evidence>
<reference evidence="9 10" key="1">
    <citation type="journal article" date="2019" name="ISME J.">
        <title>Genome analyses of uncultured TG2/ZB3 bacteria in 'Margulisbacteria' specifically attached to ectosymbiotic spirochetes of protists in the termite gut.</title>
        <authorList>
            <person name="Utami Y.D."/>
            <person name="Kuwahara H."/>
            <person name="Igai K."/>
            <person name="Murakami T."/>
            <person name="Sugaya K."/>
            <person name="Morikawa T."/>
            <person name="Nagura Y."/>
            <person name="Yuki M."/>
            <person name="Deevong P."/>
            <person name="Inoue T."/>
            <person name="Kihara K."/>
            <person name="Lo N."/>
            <person name="Yamada A."/>
            <person name="Ohkuma M."/>
            <person name="Hongoh Y."/>
        </authorList>
    </citation>
    <scope>NUCLEOTIDE SEQUENCE [LARGE SCALE GENOMIC DNA]</scope>
    <source>
        <strain evidence="9">NkOx7-02</strain>
    </source>
</reference>
<dbReference type="InterPro" id="IPR022310">
    <property type="entry name" value="NAD/GMP_synthase"/>
</dbReference>
<dbReference type="CDD" id="cd00553">
    <property type="entry name" value="NAD_synthase"/>
    <property type="match status" value="1"/>
</dbReference>
<evidence type="ECO:0000256" key="3">
    <source>
        <dbReference type="ARBA" id="ARBA00022741"/>
    </source>
</evidence>
<sequence>MHTAQVSAILLNFLREEIKKTGLTRAVLGLSGGVDSAVVCALAAQALPPENVFAFCLPYRTSHPESAAHARLCAETCGVSYQVMAITPQIDAYFDALDAEASALRRGNKMARERMTILYDHSAKLGGLVLGTS</sequence>
<keyword evidence="4 6" id="KW-0067">ATP-binding</keyword>
<comment type="pathway">
    <text evidence="1">Cofactor biosynthesis; NAD(+) biosynthesis.</text>
</comment>
<dbReference type="PANTHER" id="PTHR23090:SF9">
    <property type="entry name" value="GLUTAMINE-DEPENDENT NAD(+) SYNTHETASE"/>
    <property type="match status" value="1"/>
</dbReference>
<keyword evidence="3 6" id="KW-0547">Nucleotide-binding</keyword>
<evidence type="ECO:0000256" key="5">
    <source>
        <dbReference type="ARBA" id="ARBA00023027"/>
    </source>
</evidence>
<dbReference type="Proteomes" id="UP000275925">
    <property type="component" value="Unassembled WGS sequence"/>
</dbReference>
<evidence type="ECO:0000256" key="7">
    <source>
        <dbReference type="RuleBase" id="RU003812"/>
    </source>
</evidence>
<dbReference type="InterPro" id="IPR003694">
    <property type="entry name" value="NAD_synthase"/>
</dbReference>
<evidence type="ECO:0000256" key="6">
    <source>
        <dbReference type="RuleBase" id="RU003811"/>
    </source>
</evidence>
<dbReference type="Pfam" id="PF02540">
    <property type="entry name" value="NAD_synthase"/>
    <property type="match status" value="1"/>
</dbReference>
<keyword evidence="5 6" id="KW-0520">NAD</keyword>
<dbReference type="UniPathway" id="UPA00253"/>
<organism evidence="9 10">
    <name type="scientific">Candidatus Termititenax persephonae</name>
    <dbReference type="NCBI Taxonomy" id="2218525"/>
    <lineage>
        <taxon>Bacteria</taxon>
        <taxon>Bacillati</taxon>
        <taxon>Candidatus Margulisiibacteriota</taxon>
        <taxon>Candidatus Termititenacia</taxon>
        <taxon>Candidatus Termititenacales</taxon>
        <taxon>Candidatus Termititenacaceae</taxon>
        <taxon>Candidatus Termititenax</taxon>
    </lineage>
</organism>